<evidence type="ECO:0000259" key="8">
    <source>
        <dbReference type="PROSITE" id="PS51100"/>
    </source>
</evidence>
<dbReference type="RefSeq" id="WP_042678710.1">
    <property type="nucleotide sequence ID" value="NZ_CABKTM010000007.1"/>
</dbReference>
<dbReference type="SUPFAM" id="SSF52794">
    <property type="entry name" value="PTS system IIB component-like"/>
    <property type="match status" value="1"/>
</dbReference>
<keyword evidence="2" id="KW-0597">Phosphoprotein</keyword>
<keyword evidence="4" id="KW-0808">Transferase</keyword>
<dbReference type="InterPro" id="IPR036095">
    <property type="entry name" value="PTS_EIIB-like_sf"/>
</dbReference>
<evidence type="ECO:0000256" key="5">
    <source>
        <dbReference type="ARBA" id="ARBA00022683"/>
    </source>
</evidence>
<dbReference type="GO" id="GO:0008982">
    <property type="term" value="F:protein-N(PI)-phosphohistidine-sugar phosphotransferase activity"/>
    <property type="evidence" value="ECO:0007669"/>
    <property type="project" value="InterPro"/>
</dbReference>
<dbReference type="GO" id="GO:0009401">
    <property type="term" value="P:phosphoenolpyruvate-dependent sugar phosphotransferase system"/>
    <property type="evidence" value="ECO:0007669"/>
    <property type="project" value="UniProtKB-KW"/>
</dbReference>
<gene>
    <name evidence="9" type="ORF">NSA23_11530</name>
</gene>
<proteinExistence type="predicted"/>
<dbReference type="GO" id="GO:0016301">
    <property type="term" value="F:kinase activity"/>
    <property type="evidence" value="ECO:0007669"/>
    <property type="project" value="UniProtKB-KW"/>
</dbReference>
<evidence type="ECO:0000256" key="2">
    <source>
        <dbReference type="ARBA" id="ARBA00022553"/>
    </source>
</evidence>
<evidence type="ECO:0000256" key="7">
    <source>
        <dbReference type="PROSITE-ProRule" id="PRU00423"/>
    </source>
</evidence>
<dbReference type="PROSITE" id="PS51100">
    <property type="entry name" value="PTS_EIIB_TYPE_3"/>
    <property type="match status" value="1"/>
</dbReference>
<evidence type="ECO:0000313" key="10">
    <source>
        <dbReference type="Proteomes" id="UP001142078"/>
    </source>
</evidence>
<dbReference type="PANTHER" id="PTHR34581:SF2">
    <property type="entry name" value="PTS SYSTEM N,N'-DIACETYLCHITOBIOSE-SPECIFIC EIIB COMPONENT"/>
    <property type="match status" value="1"/>
</dbReference>
<protein>
    <submittedName>
        <fullName evidence="9">PTS sugar transporter subunit IIB</fullName>
    </submittedName>
</protein>
<dbReference type="Proteomes" id="UP001142078">
    <property type="component" value="Unassembled WGS sequence"/>
</dbReference>
<dbReference type="InterPro" id="IPR013012">
    <property type="entry name" value="PTS_EIIB_3"/>
</dbReference>
<keyword evidence="5" id="KW-0598">Phosphotransferase system</keyword>
<keyword evidence="10" id="KW-1185">Reference proteome</keyword>
<keyword evidence="3 9" id="KW-0762">Sugar transport</keyword>
<feature type="domain" description="PTS EIIB type-3" evidence="8">
    <location>
        <begin position="1"/>
        <end position="103"/>
    </location>
</feature>
<feature type="modified residue" description="Phosphocysteine; by EIIA" evidence="7">
    <location>
        <position position="7"/>
    </location>
</feature>
<dbReference type="InterPro" id="IPR051819">
    <property type="entry name" value="PTS_sugar-specific_EIIB"/>
</dbReference>
<evidence type="ECO:0000256" key="3">
    <source>
        <dbReference type="ARBA" id="ARBA00022597"/>
    </source>
</evidence>
<dbReference type="Pfam" id="PF02302">
    <property type="entry name" value="PTS_IIB"/>
    <property type="match status" value="1"/>
</dbReference>
<comment type="caution">
    <text evidence="9">The sequence shown here is derived from an EMBL/GenBank/DDBJ whole genome shotgun (WGS) entry which is preliminary data.</text>
</comment>
<dbReference type="EMBL" id="JANJZL010000008">
    <property type="protein sequence ID" value="MCR2044737.1"/>
    <property type="molecule type" value="Genomic_DNA"/>
</dbReference>
<dbReference type="PANTHER" id="PTHR34581">
    <property type="entry name" value="PTS SYSTEM N,N'-DIACETYLCHITOBIOSE-SPECIFIC EIIB COMPONENT"/>
    <property type="match status" value="1"/>
</dbReference>
<keyword evidence="1" id="KW-0813">Transport</keyword>
<evidence type="ECO:0000256" key="4">
    <source>
        <dbReference type="ARBA" id="ARBA00022679"/>
    </source>
</evidence>
<dbReference type="Gene3D" id="3.40.50.2300">
    <property type="match status" value="1"/>
</dbReference>
<keyword evidence="6" id="KW-0418">Kinase</keyword>
<dbReference type="CDD" id="cd05564">
    <property type="entry name" value="PTS_IIB_chitobiose_lichenan"/>
    <property type="match status" value="1"/>
</dbReference>
<dbReference type="InterPro" id="IPR003501">
    <property type="entry name" value="PTS_EIIB_2/3"/>
</dbReference>
<evidence type="ECO:0000313" key="9">
    <source>
        <dbReference type="EMBL" id="MCR2044737.1"/>
    </source>
</evidence>
<dbReference type="OrthoDB" id="9808134at2"/>
<evidence type="ECO:0000256" key="1">
    <source>
        <dbReference type="ARBA" id="ARBA00022448"/>
    </source>
</evidence>
<accession>A0A9X2MGP2</accession>
<organism evidence="9 10">
    <name type="scientific">Anaerosalibacter massiliensis</name>
    <dbReference type="NCBI Taxonomy" id="1347392"/>
    <lineage>
        <taxon>Bacteria</taxon>
        <taxon>Bacillati</taxon>
        <taxon>Bacillota</taxon>
        <taxon>Tissierellia</taxon>
        <taxon>Tissierellales</taxon>
        <taxon>Sporanaerobacteraceae</taxon>
        <taxon>Anaerosalibacter</taxon>
    </lineage>
</organism>
<reference evidence="9" key="1">
    <citation type="submission" date="2022-07" db="EMBL/GenBank/DDBJ databases">
        <title>Enhanced cultured diversity of the mouse gut microbiota enables custom-made synthetic communities.</title>
        <authorList>
            <person name="Afrizal A."/>
        </authorList>
    </citation>
    <scope>NUCLEOTIDE SEQUENCE</scope>
    <source>
        <strain evidence="9">DSM 29482</strain>
    </source>
</reference>
<sequence>MKVLMVCSGGMSSTIVVKAISEEAKKQDFPLEIEAIGTTQIMEEMENVNYDLLIVAPQVKHRLDYFKEVAAKHDVPVELIPPMGYTPIGAPKVLNELIKKHEK</sequence>
<evidence type="ECO:0000256" key="6">
    <source>
        <dbReference type="ARBA" id="ARBA00022777"/>
    </source>
</evidence>
<dbReference type="AlphaFoldDB" id="A0A9X2MGP2"/>
<name>A0A9X2MGP2_9FIRM</name>